<organism evidence="3 4">
    <name type="scientific">Lasius platythorax</name>
    <dbReference type="NCBI Taxonomy" id="488582"/>
    <lineage>
        <taxon>Eukaryota</taxon>
        <taxon>Metazoa</taxon>
        <taxon>Ecdysozoa</taxon>
        <taxon>Arthropoda</taxon>
        <taxon>Hexapoda</taxon>
        <taxon>Insecta</taxon>
        <taxon>Pterygota</taxon>
        <taxon>Neoptera</taxon>
        <taxon>Endopterygota</taxon>
        <taxon>Hymenoptera</taxon>
        <taxon>Apocrita</taxon>
        <taxon>Aculeata</taxon>
        <taxon>Formicoidea</taxon>
        <taxon>Formicidae</taxon>
        <taxon>Formicinae</taxon>
        <taxon>Lasius</taxon>
        <taxon>Lasius</taxon>
    </lineage>
</organism>
<proteinExistence type="predicted"/>
<dbReference type="Proteomes" id="UP001497644">
    <property type="component" value="Chromosome 3"/>
</dbReference>
<feature type="compositionally biased region" description="Polar residues" evidence="1">
    <location>
        <begin position="633"/>
        <end position="643"/>
    </location>
</feature>
<feature type="compositionally biased region" description="Basic and acidic residues" evidence="1">
    <location>
        <begin position="235"/>
        <end position="260"/>
    </location>
</feature>
<reference evidence="3" key="1">
    <citation type="submission" date="2024-04" db="EMBL/GenBank/DDBJ databases">
        <authorList>
            <consortium name="Molecular Ecology Group"/>
        </authorList>
    </citation>
    <scope>NUCLEOTIDE SEQUENCE</scope>
</reference>
<sequence length="745" mass="85761">MTTMDSDSESQDSDDGRRFRFEATRKDSVAPIDTADRTKTPKKKSKHKSSHCESSRHYRTDRKERSKHESGRNADDKDLRYSVKYSKHESRSSRQEDGRNSHKDYRTESGDISAGSAANDKGYKNSNESDMREKVSRDSKRQSDRDRSVHQMQRSREHSYERNHHNERASSDKHRSRHHERHKHHSRDRSRDRSHQSSRLIKSSNGDYRSREDQGRHDASKKTLVKENKSQNSRDYPKNVERHRSYSEARLNENIKKDTSIEIQDCKDLDLSQFDVLSETGENVSDCRDSGSRTSSPCPRKTKLKRHDSEDRSENRARTKRENDGDEASGEKRREQLKVKRRNYDPASGSINNNPSAVSDSLFSSASSATFLVTRETRMDSARKKASEHYEEERMMINPDSGECSNLEEKYSQCLDSLDEPRLLEKDTKETESVYGPFLPPKFTSNTDIADGDKPEKSSSSNLDENKIDDDGKSASFIGPCLLPQLNDDHQNGKREDAEDAVTLAMETDNVFGPALPPHLLQRQQNENDSRDKIIGPVLPDTMKSKEASTESSDDDCAIGPLPVDHPALKNNRVHEQLDLRAQRIRHEGLEETDLGNKREEWMTELPPAQAATLGLGPRKFRLRDGPDMSDRSCWTDTPAQKAQKQKDSEAKRLRESDTEHVKEFHKKEANEKRKSEKSLLEMHQSKIAKKKKKEEKEAKRIGISMRRPFDRDIDLQVNKFDQAQKKTILRKAQLLDDRFSRGQI</sequence>
<feature type="region of interest" description="Disordered" evidence="1">
    <location>
        <begin position="427"/>
        <end position="495"/>
    </location>
</feature>
<feature type="compositionally biased region" description="Basic and acidic residues" evidence="1">
    <location>
        <begin position="645"/>
        <end position="685"/>
    </location>
</feature>
<feature type="region of interest" description="Disordered" evidence="1">
    <location>
        <begin position="377"/>
        <end position="404"/>
    </location>
</feature>
<feature type="region of interest" description="Disordered" evidence="1">
    <location>
        <begin position="524"/>
        <end position="569"/>
    </location>
</feature>
<dbReference type="AlphaFoldDB" id="A0AAV2NS94"/>
<evidence type="ECO:0000259" key="2">
    <source>
        <dbReference type="Pfam" id="PF12572"/>
    </source>
</evidence>
<feature type="region of interest" description="Disordered" evidence="1">
    <location>
        <begin position="1"/>
        <end position="260"/>
    </location>
</feature>
<feature type="compositionally biased region" description="Basic and acidic residues" evidence="1">
    <location>
        <begin position="14"/>
        <end position="39"/>
    </location>
</feature>
<name>A0AAV2NS94_9HYME</name>
<protein>
    <recommendedName>
        <fullName evidence="2">DUF3752 domain-containing protein</fullName>
    </recommendedName>
</protein>
<gene>
    <name evidence="3" type="ORF">LPLAT_LOCUS8065</name>
</gene>
<feature type="compositionally biased region" description="Basic residues" evidence="1">
    <location>
        <begin position="174"/>
        <end position="188"/>
    </location>
</feature>
<dbReference type="InterPro" id="IPR022226">
    <property type="entry name" value="DUF3752"/>
</dbReference>
<feature type="domain" description="DUF3752" evidence="2">
    <location>
        <begin position="616"/>
        <end position="741"/>
    </location>
</feature>
<dbReference type="Pfam" id="PF12572">
    <property type="entry name" value="DUF3752"/>
    <property type="match status" value="1"/>
</dbReference>
<feature type="region of interest" description="Disordered" evidence="1">
    <location>
        <begin position="280"/>
        <end position="361"/>
    </location>
</feature>
<dbReference type="PANTHER" id="PTHR46370:SF1">
    <property type="entry name" value="GPALPP MOTIFS-CONTAINING PROTEIN 1"/>
    <property type="match status" value="1"/>
</dbReference>
<feature type="compositionally biased region" description="Basic and acidic residues" evidence="1">
    <location>
        <begin position="208"/>
        <end position="229"/>
    </location>
</feature>
<feature type="compositionally biased region" description="Basic and acidic residues" evidence="1">
    <location>
        <begin position="464"/>
        <end position="473"/>
    </location>
</feature>
<dbReference type="EMBL" id="OZ034826">
    <property type="protein sequence ID" value="CAL1682207.1"/>
    <property type="molecule type" value="Genomic_DNA"/>
</dbReference>
<dbReference type="InterPro" id="IPR046331">
    <property type="entry name" value="GPAM1-like"/>
</dbReference>
<feature type="compositionally biased region" description="Basic and acidic residues" evidence="1">
    <location>
        <begin position="50"/>
        <end position="109"/>
    </location>
</feature>
<accession>A0AAV2NS94</accession>
<evidence type="ECO:0000256" key="1">
    <source>
        <dbReference type="SAM" id="MobiDB-lite"/>
    </source>
</evidence>
<keyword evidence="4" id="KW-1185">Reference proteome</keyword>
<feature type="compositionally biased region" description="Basic and acidic residues" evidence="1">
    <location>
        <begin position="377"/>
        <end position="395"/>
    </location>
</feature>
<feature type="compositionally biased region" description="Basic residues" evidence="1">
    <location>
        <begin position="40"/>
        <end position="49"/>
    </location>
</feature>
<evidence type="ECO:0000313" key="4">
    <source>
        <dbReference type="Proteomes" id="UP001497644"/>
    </source>
</evidence>
<feature type="compositionally biased region" description="Acidic residues" evidence="1">
    <location>
        <begin position="1"/>
        <end position="13"/>
    </location>
</feature>
<feature type="region of interest" description="Disordered" evidence="1">
    <location>
        <begin position="611"/>
        <end position="704"/>
    </location>
</feature>
<evidence type="ECO:0000313" key="3">
    <source>
        <dbReference type="EMBL" id="CAL1682207.1"/>
    </source>
</evidence>
<feature type="compositionally biased region" description="Basic and acidic residues" evidence="1">
    <location>
        <begin position="307"/>
        <end position="344"/>
    </location>
</feature>
<dbReference type="PANTHER" id="PTHR46370">
    <property type="entry name" value="GPALPP MOTIFS-CONTAINING PROTEIN 1"/>
    <property type="match status" value="1"/>
</dbReference>
<feature type="compositionally biased region" description="Basic and acidic residues" evidence="1">
    <location>
        <begin position="121"/>
        <end position="173"/>
    </location>
</feature>